<comment type="caution">
    <text evidence="2">The sequence shown here is derived from an EMBL/GenBank/DDBJ whole genome shotgun (WGS) entry which is preliminary data.</text>
</comment>
<dbReference type="Proteomes" id="UP001501371">
    <property type="component" value="Unassembled WGS sequence"/>
</dbReference>
<reference evidence="2 3" key="1">
    <citation type="journal article" date="2019" name="Int. J. Syst. Evol. Microbiol.">
        <title>The Global Catalogue of Microorganisms (GCM) 10K type strain sequencing project: providing services to taxonomists for standard genome sequencing and annotation.</title>
        <authorList>
            <consortium name="The Broad Institute Genomics Platform"/>
            <consortium name="The Broad Institute Genome Sequencing Center for Infectious Disease"/>
            <person name="Wu L."/>
            <person name="Ma J."/>
        </authorList>
    </citation>
    <scope>NUCLEOTIDE SEQUENCE [LARGE SCALE GENOMIC DNA]</scope>
    <source>
        <strain evidence="2 3">JCM 12696</strain>
    </source>
</reference>
<gene>
    <name evidence="2" type="ORF">GCM10009654_26170</name>
</gene>
<keyword evidence="3" id="KW-1185">Reference proteome</keyword>
<evidence type="ECO:0000313" key="2">
    <source>
        <dbReference type="EMBL" id="GAA1167796.1"/>
    </source>
</evidence>
<keyword evidence="2" id="KW-0808">Transferase</keyword>
<protein>
    <submittedName>
        <fullName evidence="2">Polysaccharide pyruvyl transferase family protein</fullName>
    </submittedName>
</protein>
<evidence type="ECO:0000259" key="1">
    <source>
        <dbReference type="Pfam" id="PF04230"/>
    </source>
</evidence>
<evidence type="ECO:0000313" key="3">
    <source>
        <dbReference type="Proteomes" id="UP001501371"/>
    </source>
</evidence>
<proteinExistence type="predicted"/>
<dbReference type="GO" id="GO:0016740">
    <property type="term" value="F:transferase activity"/>
    <property type="evidence" value="ECO:0007669"/>
    <property type="project" value="UniProtKB-KW"/>
</dbReference>
<accession>A0ABN1UWL8</accession>
<organism evidence="2 3">
    <name type="scientific">Streptomyces hebeiensis</name>
    <dbReference type="NCBI Taxonomy" id="229486"/>
    <lineage>
        <taxon>Bacteria</taxon>
        <taxon>Bacillati</taxon>
        <taxon>Actinomycetota</taxon>
        <taxon>Actinomycetes</taxon>
        <taxon>Kitasatosporales</taxon>
        <taxon>Streptomycetaceae</taxon>
        <taxon>Streptomyces</taxon>
    </lineage>
</organism>
<dbReference type="InterPro" id="IPR007345">
    <property type="entry name" value="Polysacch_pyruvyl_Trfase"/>
</dbReference>
<feature type="domain" description="Polysaccharide pyruvyl transferase" evidence="1">
    <location>
        <begin position="204"/>
        <end position="243"/>
    </location>
</feature>
<name>A0ABN1UWL8_9ACTN</name>
<dbReference type="Pfam" id="PF04230">
    <property type="entry name" value="PS_pyruv_trans"/>
    <property type="match status" value="1"/>
</dbReference>
<dbReference type="EMBL" id="BAAAKV010000020">
    <property type="protein sequence ID" value="GAA1167796.1"/>
    <property type="molecule type" value="Genomic_DNA"/>
</dbReference>
<sequence length="302" mass="32145">MHGMLERAMAELGRPHGGAGRILLTGWFSFRDGEVTAGDALAARQLTAALDRSGLAHDTAWSPGFAPGEMSLERADPTRYAQLLFVCGPAHGAQVARLHERFAHCRRLAVGVSVVDPADPAVTGFHRVLARDGTAEPPCVDLSATAPLGSGPPLAVVVLTRGQGEYGVRRCHAEVSESLTRWVHGKDCARAEADTRLAVDDWRRCATPEQFLSLVARADVVLTTRLHGLVLSLRAGTPVLAVDPVRGGAKVSAQGRALRWPAVVAAEGVAPDTLDRWWDWCLSGAGRSAAARRARLMGNHTA</sequence>